<feature type="active site" description="Proton acceptor" evidence="5">
    <location>
        <position position="69"/>
    </location>
</feature>
<evidence type="ECO:0000256" key="2">
    <source>
        <dbReference type="ARBA" id="ARBA00022490"/>
    </source>
</evidence>
<dbReference type="GO" id="GO:0016787">
    <property type="term" value="F:hydrolase activity"/>
    <property type="evidence" value="ECO:0007669"/>
    <property type="project" value="UniProtKB-KW"/>
</dbReference>
<evidence type="ECO:0000313" key="6">
    <source>
        <dbReference type="EMBL" id="MFK7161203.1"/>
    </source>
</evidence>
<comment type="caution">
    <text evidence="6">The sequence shown here is derived from an EMBL/GenBank/DDBJ whole genome shotgun (WGS) entry which is preliminary data.</text>
</comment>
<comment type="cofactor">
    <cofactor evidence="5">
        <name>a divalent metal cation</name>
        <dbReference type="ChEBI" id="CHEBI:60240"/>
    </cofactor>
</comment>
<keyword evidence="2 5" id="KW-0963">Cytoplasm</keyword>
<dbReference type="RefSeq" id="WP_405339670.1">
    <property type="nucleotide sequence ID" value="NZ_JBANFI010000005.1"/>
</dbReference>
<feature type="site" description="Important for substrate specificity" evidence="5">
    <location>
        <position position="152"/>
    </location>
</feature>
<dbReference type="NCBIfam" id="TIGR00172">
    <property type="entry name" value="maf"/>
    <property type="match status" value="1"/>
</dbReference>
<organism evidence="6 7">
    <name type="scientific">Marinospirillum alkalitolerans</name>
    <dbReference type="NCBI Taxonomy" id="3123374"/>
    <lineage>
        <taxon>Bacteria</taxon>
        <taxon>Pseudomonadati</taxon>
        <taxon>Pseudomonadota</taxon>
        <taxon>Gammaproteobacteria</taxon>
        <taxon>Oceanospirillales</taxon>
        <taxon>Oceanospirillaceae</taxon>
        <taxon>Marinospirillum</taxon>
    </lineage>
</organism>
<protein>
    <recommendedName>
        <fullName evidence="5">7-methyl-GTP pyrophosphatase</fullName>
        <shortName evidence="5">m(7)GTP pyrophosphatase</shortName>
        <ecNumber evidence="5">3.6.1.-</ecNumber>
    </recommendedName>
</protein>
<comment type="caution">
    <text evidence="5">Lacks conserved residue(s) required for the propagation of feature annotation.</text>
</comment>
<evidence type="ECO:0000256" key="3">
    <source>
        <dbReference type="ARBA" id="ARBA00022801"/>
    </source>
</evidence>
<dbReference type="HAMAP" id="MF_00528">
    <property type="entry name" value="Maf"/>
    <property type="match status" value="1"/>
</dbReference>
<dbReference type="EMBL" id="JBANFI010000005">
    <property type="protein sequence ID" value="MFK7161203.1"/>
    <property type="molecule type" value="Genomic_DNA"/>
</dbReference>
<evidence type="ECO:0000256" key="4">
    <source>
        <dbReference type="ARBA" id="ARBA00023080"/>
    </source>
</evidence>
<dbReference type="Proteomes" id="UP001621714">
    <property type="component" value="Unassembled WGS sequence"/>
</dbReference>
<dbReference type="PANTHER" id="PTHR43213:SF10">
    <property type="entry name" value="7-METHYL-GTP PYROPHOSPHATASE"/>
    <property type="match status" value="1"/>
</dbReference>
<comment type="function">
    <text evidence="5">Nucleoside triphosphate pyrophosphatase that hydrolyzes 7-methyl-GTP (m(7)GTP). May have a dual role in cell division arrest and in preventing the incorporation of modified nucleotides into cellular nucleic acids.</text>
</comment>
<accession>A0ABW8PY38</accession>
<dbReference type="Pfam" id="PF02545">
    <property type="entry name" value="Maf"/>
    <property type="match status" value="1"/>
</dbReference>
<evidence type="ECO:0000313" key="7">
    <source>
        <dbReference type="Proteomes" id="UP001621714"/>
    </source>
</evidence>
<keyword evidence="7" id="KW-1185">Reference proteome</keyword>
<evidence type="ECO:0000256" key="1">
    <source>
        <dbReference type="ARBA" id="ARBA00004496"/>
    </source>
</evidence>
<evidence type="ECO:0000256" key="5">
    <source>
        <dbReference type="HAMAP-Rule" id="MF_00528"/>
    </source>
</evidence>
<dbReference type="SUPFAM" id="SSF52972">
    <property type="entry name" value="ITPase-like"/>
    <property type="match status" value="1"/>
</dbReference>
<dbReference type="Gene3D" id="3.90.950.10">
    <property type="match status" value="1"/>
</dbReference>
<dbReference type="EC" id="3.6.1.-" evidence="5"/>
<dbReference type="PANTHER" id="PTHR43213">
    <property type="entry name" value="BIFUNCTIONAL DTTP/UTP PYROPHOSPHATASE/METHYLTRANSFERASE PROTEIN-RELATED"/>
    <property type="match status" value="1"/>
</dbReference>
<comment type="similarity">
    <text evidence="5">Belongs to the Maf family. YceF subfamily.</text>
</comment>
<name>A0ABW8PY38_9GAMM</name>
<comment type="subcellular location">
    <subcellularLocation>
        <location evidence="1 5">Cytoplasm</location>
    </subcellularLocation>
</comment>
<gene>
    <name evidence="6" type="ORF">V6U78_09165</name>
</gene>
<feature type="site" description="Important for substrate specificity" evidence="5">
    <location>
        <position position="70"/>
    </location>
</feature>
<keyword evidence="4 5" id="KW-0546">Nucleotide metabolism</keyword>
<sequence length="199" mass="21639">MPSLLLASSSPYRQALLKKLQLPFISASPEIDESALPGEHITARVERLAQEKAAALASQYPDHWIIGSDQLCSFQGEQLGKAGTTEAALAQLIRFRGQAVTFYTGLCLRTPSHNFSCVEPFTVHFRDFTPAEAQSYIALEQPLDCAGSFKSEGLGITLFERLEGDDPNSLIGLPLIRLCRFLDSAGCTPLLAARSPATR</sequence>
<reference evidence="6 7" key="1">
    <citation type="submission" date="2024-02" db="EMBL/GenBank/DDBJ databases">
        <title>Marinospirillum sp. MEB 164 isolated from Lonar lake sediment.</title>
        <authorList>
            <person name="Joshi A."/>
            <person name="Thite S."/>
        </authorList>
    </citation>
    <scope>NUCLEOTIDE SEQUENCE [LARGE SCALE GENOMIC DNA]</scope>
    <source>
        <strain evidence="6 7">MEB164</strain>
    </source>
</reference>
<dbReference type="CDD" id="cd00555">
    <property type="entry name" value="Maf"/>
    <property type="match status" value="1"/>
</dbReference>
<dbReference type="InterPro" id="IPR029001">
    <property type="entry name" value="ITPase-like_fam"/>
</dbReference>
<dbReference type="InterPro" id="IPR003697">
    <property type="entry name" value="Maf-like"/>
</dbReference>
<feature type="site" description="Important for substrate specificity" evidence="5">
    <location>
        <position position="12"/>
    </location>
</feature>
<proteinExistence type="inferred from homology"/>
<keyword evidence="3 5" id="KW-0378">Hydrolase</keyword>
<comment type="catalytic activity">
    <reaction evidence="5">
        <text>N(7)-methyl-GTP + H2O = N(7)-methyl-GMP + diphosphate + H(+)</text>
        <dbReference type="Rhea" id="RHEA:58744"/>
        <dbReference type="ChEBI" id="CHEBI:15377"/>
        <dbReference type="ChEBI" id="CHEBI:15378"/>
        <dbReference type="ChEBI" id="CHEBI:33019"/>
        <dbReference type="ChEBI" id="CHEBI:58285"/>
        <dbReference type="ChEBI" id="CHEBI:87133"/>
    </reaction>
</comment>
<dbReference type="PIRSF" id="PIRSF006305">
    <property type="entry name" value="Maf"/>
    <property type="match status" value="1"/>
</dbReference>